<dbReference type="PaxDb" id="39947-A0A0P0V0Y3"/>
<feature type="compositionally biased region" description="Basic residues" evidence="1">
    <location>
        <begin position="742"/>
        <end position="753"/>
    </location>
</feature>
<dbReference type="InParanoid" id="A0A0P0V0Y3"/>
<reference evidence="2 3" key="3">
    <citation type="journal article" date="2013" name="Rice">
        <title>Improvement of the Oryza sativa Nipponbare reference genome using next generation sequence and optical map data.</title>
        <authorList>
            <person name="Kawahara Y."/>
            <person name="de la Bastide M."/>
            <person name="Hamilton J.P."/>
            <person name="Kanamori H."/>
            <person name="McCombie W.R."/>
            <person name="Ouyang S."/>
            <person name="Schwartz D.C."/>
            <person name="Tanaka T."/>
            <person name="Wu J."/>
            <person name="Zhou S."/>
            <person name="Childs K.L."/>
            <person name="Davidson R.M."/>
            <person name="Lin H."/>
            <person name="Quesada-Ocampo L."/>
            <person name="Vaillancourt B."/>
            <person name="Sakai H."/>
            <person name="Lee S.S."/>
            <person name="Kim J."/>
            <person name="Numa H."/>
            <person name="Itoh T."/>
            <person name="Buell C.R."/>
            <person name="Matsumoto T."/>
        </authorList>
    </citation>
    <scope>NUCLEOTIDE SEQUENCE [LARGE SCALE GENOMIC DNA]</scope>
    <source>
        <strain evidence="3">cv. Nipponbare</strain>
    </source>
</reference>
<dbReference type="AlphaFoldDB" id="A0A0P0V0Y3"/>
<name>A0A0P0V0Y3_ORYSJ</name>
<organism evidence="2 3">
    <name type="scientific">Oryza sativa subsp. japonica</name>
    <name type="common">Rice</name>
    <dbReference type="NCBI Taxonomy" id="39947"/>
    <lineage>
        <taxon>Eukaryota</taxon>
        <taxon>Viridiplantae</taxon>
        <taxon>Streptophyta</taxon>
        <taxon>Embryophyta</taxon>
        <taxon>Tracheophyta</taxon>
        <taxon>Spermatophyta</taxon>
        <taxon>Magnoliopsida</taxon>
        <taxon>Liliopsida</taxon>
        <taxon>Poales</taxon>
        <taxon>Poaceae</taxon>
        <taxon>BOP clade</taxon>
        <taxon>Oryzoideae</taxon>
        <taxon>Oryzeae</taxon>
        <taxon>Oryzinae</taxon>
        <taxon>Oryza</taxon>
        <taxon>Oryza sativa</taxon>
    </lineage>
</organism>
<evidence type="ECO:0000313" key="2">
    <source>
        <dbReference type="EMBL" id="BAS71362.1"/>
    </source>
</evidence>
<sequence length="782" mass="85384">RDLVPDRRVDDVRQRAAALAGERVVGEADLVARQRRVERRARHEHLEQHDAEGVDVGLVGELLPAVVLRVEVAEAALDDGADVRLVERGGAGLGEAEVGDLGDPVVVDEDVGGLDVAVDDGVLGAGVEVVEAAGGADADVEAVAPRQRGLAAVVVEVLAQGAVLHVVVDEHHLAVLLAEADEGDEVAVAELGEHLHLRLELGYALLRRRVGPLHRHLHVAVHHAAVHHAEPAHADGQVVGEVLGRRLDLREREVAAHAGDVRRDVPRRLAAGVGVVQRQPRGGVRVGAAAAQLLAPLVAVHHHADGRHDPGRRRAARRAAHHRRHVGRVVGGELRRPAPAELLLREQLVRDGVRRRQAAAGVVHLEHLEAVEDGVVELRAEHHRGVHRHPQMLVGGVVAQPHRVVLVHRHAALRRHLQHVHVRLRRPVVDVDVEHPLVAVDELELAEMEAHDVGEVALHVEAPGEVGVLVEALVPAHGAAAEVHLRRRGVLGGVAGVLDVEVRAGVVDEAAQGALDERRVVVPRPREAGVVGRRDVGAADVEAVHGLERGGGDVGGLVGEADHGGRVVEHVRHGDHLDAVDEGVGDVHHGRRREGDAEVALRDTRQRVLPDEVRLGERLGGEVDAEVVEQRVSRGGEDGEPEVLGLQPVVRRRVEVEPDPVAVARVHREVVHRVHGKHPRRHVGDGRRQHRLQLVGGRHDRRLAGVRQPRVVRRVRHPPAPLRVQPVRRRPAVHQDPVRRAVQLRRRRGRGRRRHDERQRHRRRAPNPTSHEQREREETNRG</sequence>
<feature type="region of interest" description="Disordered" evidence="1">
    <location>
        <begin position="674"/>
        <end position="782"/>
    </location>
</feature>
<evidence type="ECO:0000313" key="3">
    <source>
        <dbReference type="Proteomes" id="UP000059680"/>
    </source>
</evidence>
<evidence type="ECO:0000256" key="1">
    <source>
        <dbReference type="SAM" id="MobiDB-lite"/>
    </source>
</evidence>
<accession>A0A0P0V0Y3</accession>
<reference evidence="2 3" key="2">
    <citation type="journal article" date="2013" name="Plant Cell Physiol.">
        <title>Rice Annotation Project Database (RAP-DB): an integrative and interactive database for rice genomics.</title>
        <authorList>
            <person name="Sakai H."/>
            <person name="Lee S.S."/>
            <person name="Tanaka T."/>
            <person name="Numa H."/>
            <person name="Kim J."/>
            <person name="Kawahara Y."/>
            <person name="Wakimoto H."/>
            <person name="Yang C.C."/>
            <person name="Iwamoto M."/>
            <person name="Abe T."/>
            <person name="Yamada Y."/>
            <person name="Muto A."/>
            <person name="Inokuchi H."/>
            <person name="Ikemura T."/>
            <person name="Matsumoto T."/>
            <person name="Sasaki T."/>
            <person name="Itoh T."/>
        </authorList>
    </citation>
    <scope>NUCLEOTIDE SEQUENCE [LARGE SCALE GENOMIC DNA]</scope>
    <source>
        <strain evidence="3">cv. Nipponbare</strain>
    </source>
</reference>
<protein>
    <submittedName>
        <fullName evidence="2">Os01g0253050 protein</fullName>
    </submittedName>
</protein>
<gene>
    <name evidence="2" type="ordered locus">Os01g0253050</name>
    <name evidence="2" type="ORF">OSNPB_010253050</name>
</gene>
<dbReference type="EMBL" id="AP014957">
    <property type="protein sequence ID" value="BAS71362.1"/>
    <property type="molecule type" value="Genomic_DNA"/>
</dbReference>
<proteinExistence type="predicted"/>
<dbReference type="Gramene" id="Os01t0253050-00">
    <property type="protein sequence ID" value="Os01t0253050-00"/>
    <property type="gene ID" value="Os01g0253050"/>
</dbReference>
<feature type="compositionally biased region" description="Basic and acidic residues" evidence="1">
    <location>
        <begin position="771"/>
        <end position="782"/>
    </location>
</feature>
<feature type="non-terminal residue" evidence="2">
    <location>
        <position position="1"/>
    </location>
</feature>
<reference evidence="3" key="1">
    <citation type="journal article" date="2005" name="Nature">
        <title>The map-based sequence of the rice genome.</title>
        <authorList>
            <consortium name="International rice genome sequencing project (IRGSP)"/>
            <person name="Matsumoto T."/>
            <person name="Wu J."/>
            <person name="Kanamori H."/>
            <person name="Katayose Y."/>
            <person name="Fujisawa M."/>
            <person name="Namiki N."/>
            <person name="Mizuno H."/>
            <person name="Yamamoto K."/>
            <person name="Antonio B.A."/>
            <person name="Baba T."/>
            <person name="Sakata K."/>
            <person name="Nagamura Y."/>
            <person name="Aoki H."/>
            <person name="Arikawa K."/>
            <person name="Arita K."/>
            <person name="Bito T."/>
            <person name="Chiden Y."/>
            <person name="Fujitsuka N."/>
            <person name="Fukunaka R."/>
            <person name="Hamada M."/>
            <person name="Harada C."/>
            <person name="Hayashi A."/>
            <person name="Hijishita S."/>
            <person name="Honda M."/>
            <person name="Hosokawa S."/>
            <person name="Ichikawa Y."/>
            <person name="Idonuma A."/>
            <person name="Iijima M."/>
            <person name="Ikeda M."/>
            <person name="Ikeno M."/>
            <person name="Ito K."/>
            <person name="Ito S."/>
            <person name="Ito T."/>
            <person name="Ito Y."/>
            <person name="Ito Y."/>
            <person name="Iwabuchi A."/>
            <person name="Kamiya K."/>
            <person name="Karasawa W."/>
            <person name="Kurita K."/>
            <person name="Katagiri S."/>
            <person name="Kikuta A."/>
            <person name="Kobayashi H."/>
            <person name="Kobayashi N."/>
            <person name="Machita K."/>
            <person name="Maehara T."/>
            <person name="Masukawa M."/>
            <person name="Mizubayashi T."/>
            <person name="Mukai Y."/>
            <person name="Nagasaki H."/>
            <person name="Nagata Y."/>
            <person name="Naito S."/>
            <person name="Nakashima M."/>
            <person name="Nakama Y."/>
            <person name="Nakamichi Y."/>
            <person name="Nakamura M."/>
            <person name="Meguro A."/>
            <person name="Negishi M."/>
            <person name="Ohta I."/>
            <person name="Ohta T."/>
            <person name="Okamoto M."/>
            <person name="Ono N."/>
            <person name="Saji S."/>
            <person name="Sakaguchi M."/>
            <person name="Sakai K."/>
            <person name="Shibata M."/>
            <person name="Shimokawa T."/>
            <person name="Song J."/>
            <person name="Takazaki Y."/>
            <person name="Terasawa K."/>
            <person name="Tsugane M."/>
            <person name="Tsuji K."/>
            <person name="Ueda S."/>
            <person name="Waki K."/>
            <person name="Yamagata H."/>
            <person name="Yamamoto M."/>
            <person name="Yamamoto S."/>
            <person name="Yamane H."/>
            <person name="Yoshiki S."/>
            <person name="Yoshihara R."/>
            <person name="Yukawa K."/>
            <person name="Zhong H."/>
            <person name="Yano M."/>
            <person name="Yuan Q."/>
            <person name="Ouyang S."/>
            <person name="Liu J."/>
            <person name="Jones K.M."/>
            <person name="Gansberger K."/>
            <person name="Moffat K."/>
            <person name="Hill J."/>
            <person name="Bera J."/>
            <person name="Fadrosh D."/>
            <person name="Jin S."/>
            <person name="Johri S."/>
            <person name="Kim M."/>
            <person name="Overton L."/>
            <person name="Reardon M."/>
            <person name="Tsitrin T."/>
            <person name="Vuong H."/>
            <person name="Weaver B."/>
            <person name="Ciecko A."/>
            <person name="Tallon L."/>
            <person name="Jackson J."/>
            <person name="Pai G."/>
            <person name="Aken S.V."/>
            <person name="Utterback T."/>
            <person name="Reidmuller S."/>
            <person name="Feldblyum T."/>
            <person name="Hsiao J."/>
            <person name="Zismann V."/>
            <person name="Iobst S."/>
            <person name="de Vazeille A.R."/>
            <person name="Buell C.R."/>
            <person name="Ying K."/>
            <person name="Li Y."/>
            <person name="Lu T."/>
            <person name="Huang Y."/>
            <person name="Zhao Q."/>
            <person name="Feng Q."/>
            <person name="Zhang L."/>
            <person name="Zhu J."/>
            <person name="Weng Q."/>
            <person name="Mu J."/>
            <person name="Lu Y."/>
            <person name="Fan D."/>
            <person name="Liu Y."/>
            <person name="Guan J."/>
            <person name="Zhang Y."/>
            <person name="Yu S."/>
            <person name="Liu X."/>
            <person name="Zhang Y."/>
            <person name="Hong G."/>
            <person name="Han B."/>
            <person name="Choisne N."/>
            <person name="Demange N."/>
            <person name="Orjeda G."/>
            <person name="Samain S."/>
            <person name="Cattolico L."/>
            <person name="Pelletier E."/>
            <person name="Couloux A."/>
            <person name="Segurens B."/>
            <person name="Wincker P."/>
            <person name="D'Hont A."/>
            <person name="Scarpelli C."/>
            <person name="Weissenbach J."/>
            <person name="Salanoubat M."/>
            <person name="Quetier F."/>
            <person name="Yu Y."/>
            <person name="Kim H.R."/>
            <person name="Rambo T."/>
            <person name="Currie J."/>
            <person name="Collura K."/>
            <person name="Luo M."/>
            <person name="Yang T."/>
            <person name="Ammiraju J.S.S."/>
            <person name="Engler F."/>
            <person name="Soderlund C."/>
            <person name="Wing R.A."/>
            <person name="Palmer L.E."/>
            <person name="de la Bastide M."/>
            <person name="Spiegel L."/>
            <person name="Nascimento L."/>
            <person name="Zutavern T."/>
            <person name="O'Shaughnessy A."/>
            <person name="Dike S."/>
            <person name="Dedhia N."/>
            <person name="Preston R."/>
            <person name="Balija V."/>
            <person name="McCombie W.R."/>
            <person name="Chow T."/>
            <person name="Chen H."/>
            <person name="Chung M."/>
            <person name="Chen C."/>
            <person name="Shaw J."/>
            <person name="Wu H."/>
            <person name="Hsiao K."/>
            <person name="Chao Y."/>
            <person name="Chu M."/>
            <person name="Cheng C."/>
            <person name="Hour A."/>
            <person name="Lee P."/>
            <person name="Lin S."/>
            <person name="Lin Y."/>
            <person name="Liou J."/>
            <person name="Liu S."/>
            <person name="Hsing Y."/>
            <person name="Raghuvanshi S."/>
            <person name="Mohanty A."/>
            <person name="Bharti A.K."/>
            <person name="Gaur A."/>
            <person name="Gupta V."/>
            <person name="Kumar D."/>
            <person name="Ravi V."/>
            <person name="Vij S."/>
            <person name="Kapur A."/>
            <person name="Khurana P."/>
            <person name="Khurana P."/>
            <person name="Khurana J.P."/>
            <person name="Tyagi A.K."/>
            <person name="Gaikwad K."/>
            <person name="Singh A."/>
            <person name="Dalal V."/>
            <person name="Srivastava S."/>
            <person name="Dixit A."/>
            <person name="Pal A.K."/>
            <person name="Ghazi I.A."/>
            <person name="Yadav M."/>
            <person name="Pandit A."/>
            <person name="Bhargava A."/>
            <person name="Sureshbabu K."/>
            <person name="Batra K."/>
            <person name="Sharma T.R."/>
            <person name="Mohapatra T."/>
            <person name="Singh N.K."/>
            <person name="Messing J."/>
            <person name="Nelson A.B."/>
            <person name="Fuks G."/>
            <person name="Kavchok S."/>
            <person name="Keizer G."/>
            <person name="Linton E."/>
            <person name="Llaca V."/>
            <person name="Song R."/>
            <person name="Tanyolac B."/>
            <person name="Young S."/>
            <person name="Ho-Il K."/>
            <person name="Hahn J.H."/>
            <person name="Sangsakoo G."/>
            <person name="Vanavichit A."/>
            <person name="de Mattos Luiz.A.T."/>
            <person name="Zimmer P.D."/>
            <person name="Malone G."/>
            <person name="Dellagostin O."/>
            <person name="de Oliveira A.C."/>
            <person name="Bevan M."/>
            <person name="Bancroft I."/>
            <person name="Minx P."/>
            <person name="Cordum H."/>
            <person name="Wilson R."/>
            <person name="Cheng Z."/>
            <person name="Jin W."/>
            <person name="Jiang J."/>
            <person name="Leong S.A."/>
            <person name="Iwama H."/>
            <person name="Gojobori T."/>
            <person name="Itoh T."/>
            <person name="Niimura Y."/>
            <person name="Fujii Y."/>
            <person name="Habara T."/>
            <person name="Sakai H."/>
            <person name="Sato Y."/>
            <person name="Wilson G."/>
            <person name="Kumar K."/>
            <person name="McCouch S."/>
            <person name="Juretic N."/>
            <person name="Hoen D."/>
            <person name="Wright S."/>
            <person name="Bruskiewich R."/>
            <person name="Bureau T."/>
            <person name="Miyao A."/>
            <person name="Hirochika H."/>
            <person name="Nishikawa T."/>
            <person name="Kadowaki K."/>
            <person name="Sugiura M."/>
            <person name="Burr B."/>
            <person name="Sasaki T."/>
        </authorList>
    </citation>
    <scope>NUCLEOTIDE SEQUENCE [LARGE SCALE GENOMIC DNA]</scope>
    <source>
        <strain evidence="3">cv. Nipponbare</strain>
    </source>
</reference>
<dbReference type="Proteomes" id="UP000059680">
    <property type="component" value="Chromosome 1"/>
</dbReference>
<keyword evidence="3" id="KW-1185">Reference proteome</keyword>